<feature type="transmembrane region" description="Helical" evidence="1">
    <location>
        <begin position="6"/>
        <end position="28"/>
    </location>
</feature>
<dbReference type="Pfam" id="PF11446">
    <property type="entry name" value="DUF2897"/>
    <property type="match status" value="1"/>
</dbReference>
<sequence>MQEQLETWHVILIIAGVLGVVWSNIALLKYSTKFDLRNKLDKQIKNKDVEDKDAD</sequence>
<evidence type="ECO:0000313" key="2">
    <source>
        <dbReference type="EMBL" id="CAH9054648.1"/>
    </source>
</evidence>
<protein>
    <recommendedName>
        <fullName evidence="6">DUF2897 domain-containing protein</fullName>
    </recommendedName>
</protein>
<accession>A0A9W4QX80</accession>
<dbReference type="RefSeq" id="WP_261592262.1">
    <property type="nucleotide sequence ID" value="NZ_CAMAPC010000006.1"/>
</dbReference>
<dbReference type="Proteomes" id="UP001152467">
    <property type="component" value="Unassembled WGS sequence"/>
</dbReference>
<evidence type="ECO:0008006" key="6">
    <source>
        <dbReference type="Google" id="ProtNLM"/>
    </source>
</evidence>
<proteinExistence type="predicted"/>
<gene>
    <name evidence="3" type="ORF">PSECIP111854_01977</name>
    <name evidence="2" type="ORF">PSECIP111951_01081</name>
</gene>
<dbReference type="InterPro" id="IPR021550">
    <property type="entry name" value="DUF2897"/>
</dbReference>
<keyword evidence="1" id="KW-0812">Transmembrane</keyword>
<organism evidence="3 4">
    <name type="scientific">Pseudoalteromonas holothuriae</name>
    <dbReference type="NCBI Taxonomy" id="2963714"/>
    <lineage>
        <taxon>Bacteria</taxon>
        <taxon>Pseudomonadati</taxon>
        <taxon>Pseudomonadota</taxon>
        <taxon>Gammaproteobacteria</taxon>
        <taxon>Alteromonadales</taxon>
        <taxon>Pseudoalteromonadaceae</taxon>
        <taxon>Pseudoalteromonas</taxon>
    </lineage>
</organism>
<dbReference type="AlphaFoldDB" id="A0A9W4QX80"/>
<evidence type="ECO:0000313" key="4">
    <source>
        <dbReference type="Proteomes" id="UP001152467"/>
    </source>
</evidence>
<name>A0A9W4QX80_9GAMM</name>
<keyword evidence="1" id="KW-1133">Transmembrane helix</keyword>
<evidence type="ECO:0000256" key="1">
    <source>
        <dbReference type="SAM" id="Phobius"/>
    </source>
</evidence>
<dbReference type="Proteomes" id="UP001152485">
    <property type="component" value="Unassembled WGS sequence"/>
</dbReference>
<evidence type="ECO:0000313" key="3">
    <source>
        <dbReference type="EMBL" id="CAH9057339.1"/>
    </source>
</evidence>
<evidence type="ECO:0000313" key="5">
    <source>
        <dbReference type="Proteomes" id="UP001152485"/>
    </source>
</evidence>
<reference evidence="3 5" key="1">
    <citation type="submission" date="2022-07" db="EMBL/GenBank/DDBJ databases">
        <authorList>
            <person name="Criscuolo A."/>
        </authorList>
    </citation>
    <scope>NUCLEOTIDE SEQUENCE</scope>
    <source>
        <strain evidence="5">CIP 111951</strain>
        <strain evidence="3">CIP111854</strain>
        <strain evidence="2">CIP111951</strain>
    </source>
</reference>
<dbReference type="EMBL" id="CAMAPD010000004">
    <property type="protein sequence ID" value="CAH9054648.1"/>
    <property type="molecule type" value="Genomic_DNA"/>
</dbReference>
<comment type="caution">
    <text evidence="3">The sequence shown here is derived from an EMBL/GenBank/DDBJ whole genome shotgun (WGS) entry which is preliminary data.</text>
</comment>
<dbReference type="EMBL" id="CAMAPC010000006">
    <property type="protein sequence ID" value="CAH9057339.1"/>
    <property type="molecule type" value="Genomic_DNA"/>
</dbReference>
<keyword evidence="4" id="KW-1185">Reference proteome</keyword>
<keyword evidence="1" id="KW-0472">Membrane</keyword>